<sequence>MSDTEQEQIQQDDHNQLLDVDLSTLSTPEKMELITNIIADSYNINIAQKLEQFLDIQINENIYHFQANSTLLKLYQFNPSALNKDYIAKMLAKALMNLPSNDFLFLSYMIPFSMQKEEPLLKLFVLNNLLETCKFKEAWEHIQNNQAFFSVIPSFVDSVRNFVSNVLSITYQTITITMLVELLNIQQGGLDEFMSTKPSWKSNGTTVSLQSDSVKQKKSDIFTFDRMYILSFKSHTVYSYINTITYHYCYSF</sequence>
<evidence type="ECO:0000256" key="2">
    <source>
        <dbReference type="ARBA" id="ARBA00022540"/>
    </source>
</evidence>
<dbReference type="InterPro" id="IPR016024">
    <property type="entry name" value="ARM-type_fold"/>
</dbReference>
<dbReference type="SUPFAM" id="SSF46785">
    <property type="entry name" value="Winged helix' DNA-binding domain"/>
    <property type="match status" value="1"/>
</dbReference>
<dbReference type="InterPro" id="IPR036390">
    <property type="entry name" value="WH_DNA-bd_sf"/>
</dbReference>
<evidence type="ECO:0000313" key="7">
    <source>
        <dbReference type="Proteomes" id="UP000001396"/>
    </source>
</evidence>
<dbReference type="AlphaFoldDB" id="D3B6R0"/>
<dbReference type="GO" id="GO:0006446">
    <property type="term" value="P:regulation of translational initiation"/>
    <property type="evidence" value="ECO:0007669"/>
    <property type="project" value="InterPro"/>
</dbReference>
<dbReference type="Pfam" id="PF10075">
    <property type="entry name" value="CSN8_PSD8_EIF3K"/>
    <property type="match status" value="1"/>
</dbReference>
<comment type="function">
    <text evidence="4">Component of the eukaryotic translation initiation factor 3 (eIF-3) complex, which is involved in protein synthesis of a specialized repertoire of mRNAs and, together with other initiation factors, stimulates binding of mRNA and methionyl-tRNAi to the 40S ribosome. The eIF-3 complex specifically targets and initiates translation of a subset of mRNAs involved in cell proliferation.</text>
</comment>
<dbReference type="GO" id="GO:0016282">
    <property type="term" value="C:eukaryotic 43S preinitiation complex"/>
    <property type="evidence" value="ECO:0007669"/>
    <property type="project" value="UniProtKB-UniRule"/>
</dbReference>
<evidence type="ECO:0000256" key="3">
    <source>
        <dbReference type="ARBA" id="ARBA00022917"/>
    </source>
</evidence>
<feature type="domain" description="PCI" evidence="5">
    <location>
        <begin position="63"/>
        <end position="225"/>
    </location>
</feature>
<evidence type="ECO:0000259" key="5">
    <source>
        <dbReference type="PROSITE" id="PS50250"/>
    </source>
</evidence>
<dbReference type="OMA" id="GDDLCAD"/>
<comment type="caution">
    <text evidence="6">The sequence shown here is derived from an EMBL/GenBank/DDBJ whole genome shotgun (WGS) entry which is preliminary data.</text>
</comment>
<dbReference type="PANTHER" id="PTHR13022">
    <property type="entry name" value="EUKARYOTIC TRANSLATION INITIATION FACTOR 3 SUBUNIT 11"/>
    <property type="match status" value="1"/>
</dbReference>
<dbReference type="PANTHER" id="PTHR13022:SF0">
    <property type="entry name" value="EUKARYOTIC TRANSLATION INITIATION FACTOR 3 SUBUNIT K"/>
    <property type="match status" value="1"/>
</dbReference>
<evidence type="ECO:0000256" key="4">
    <source>
        <dbReference type="HAMAP-Rule" id="MF_03010"/>
    </source>
</evidence>
<dbReference type="GO" id="GO:0043022">
    <property type="term" value="F:ribosome binding"/>
    <property type="evidence" value="ECO:0007669"/>
    <property type="project" value="InterPro"/>
</dbReference>
<dbReference type="GeneID" id="31359302"/>
<proteinExistence type="inferred from homology"/>
<keyword evidence="7" id="KW-1185">Reference proteome</keyword>
<dbReference type="PROSITE" id="PS50250">
    <property type="entry name" value="PCI"/>
    <property type="match status" value="1"/>
</dbReference>
<dbReference type="EMBL" id="ADBJ01000017">
    <property type="protein sequence ID" value="EFA83030.1"/>
    <property type="molecule type" value="Genomic_DNA"/>
</dbReference>
<organism evidence="6 7">
    <name type="scientific">Heterostelium pallidum (strain ATCC 26659 / Pp 5 / PN500)</name>
    <name type="common">Cellular slime mold</name>
    <name type="synonym">Polysphondylium pallidum</name>
    <dbReference type="NCBI Taxonomy" id="670386"/>
    <lineage>
        <taxon>Eukaryota</taxon>
        <taxon>Amoebozoa</taxon>
        <taxon>Evosea</taxon>
        <taxon>Eumycetozoa</taxon>
        <taxon>Dictyostelia</taxon>
        <taxon>Acytosteliales</taxon>
        <taxon>Acytosteliaceae</taxon>
        <taxon>Heterostelium</taxon>
    </lineage>
</organism>
<dbReference type="Proteomes" id="UP000001396">
    <property type="component" value="Unassembled WGS sequence"/>
</dbReference>
<protein>
    <recommendedName>
        <fullName evidence="4">Eukaryotic translation initiation factor 3 subunit K</fullName>
        <shortName evidence="4">eIF3k</shortName>
    </recommendedName>
    <alternativeName>
        <fullName evidence="4">eIF-3 p25</fullName>
    </alternativeName>
</protein>
<name>D3B6R0_HETP5</name>
<dbReference type="Gene3D" id="1.10.10.10">
    <property type="entry name" value="Winged helix-like DNA-binding domain superfamily/Winged helix DNA-binding domain"/>
    <property type="match status" value="1"/>
</dbReference>
<reference evidence="6 7" key="1">
    <citation type="journal article" date="2011" name="Genome Res.">
        <title>Phylogeny-wide analysis of social amoeba genomes highlights ancient origins for complex intercellular communication.</title>
        <authorList>
            <person name="Heidel A.J."/>
            <person name="Lawal H.M."/>
            <person name="Felder M."/>
            <person name="Schilde C."/>
            <person name="Helps N.R."/>
            <person name="Tunggal B."/>
            <person name="Rivero F."/>
            <person name="John U."/>
            <person name="Schleicher M."/>
            <person name="Eichinger L."/>
            <person name="Platzer M."/>
            <person name="Noegel A.A."/>
            <person name="Schaap P."/>
            <person name="Gloeckner G."/>
        </authorList>
    </citation>
    <scope>NUCLEOTIDE SEQUENCE [LARGE SCALE GENOMIC DNA]</scope>
    <source>
        <strain evidence="7">ATCC 26659 / Pp 5 / PN500</strain>
    </source>
</reference>
<dbReference type="InterPro" id="IPR033464">
    <property type="entry name" value="CSN8_PSD8_EIF3K"/>
</dbReference>
<dbReference type="HAMAP" id="MF_03010">
    <property type="entry name" value="eIF3k"/>
    <property type="match status" value="1"/>
</dbReference>
<dbReference type="GO" id="GO:0003723">
    <property type="term" value="F:RNA binding"/>
    <property type="evidence" value="ECO:0007669"/>
    <property type="project" value="UniProtKB-UniRule"/>
</dbReference>
<keyword evidence="3 4" id="KW-0648">Protein biosynthesis</keyword>
<dbReference type="InterPro" id="IPR000717">
    <property type="entry name" value="PCI_dom"/>
</dbReference>
<dbReference type="GO" id="GO:0005852">
    <property type="term" value="C:eukaryotic translation initiation factor 3 complex"/>
    <property type="evidence" value="ECO:0007669"/>
    <property type="project" value="UniProtKB-UniRule"/>
</dbReference>
<dbReference type="GO" id="GO:0003743">
    <property type="term" value="F:translation initiation factor activity"/>
    <property type="evidence" value="ECO:0007669"/>
    <property type="project" value="UniProtKB-UniRule"/>
</dbReference>
<dbReference type="InterPro" id="IPR036388">
    <property type="entry name" value="WH-like_DNA-bd_sf"/>
</dbReference>
<comment type="subcellular location">
    <subcellularLocation>
        <location evidence="4">Cytoplasm</location>
    </subcellularLocation>
</comment>
<evidence type="ECO:0000256" key="1">
    <source>
        <dbReference type="ARBA" id="ARBA00022490"/>
    </source>
</evidence>
<dbReference type="GO" id="GO:0001732">
    <property type="term" value="P:formation of cytoplasmic translation initiation complex"/>
    <property type="evidence" value="ECO:0007669"/>
    <property type="project" value="UniProtKB-UniRule"/>
</dbReference>
<dbReference type="Gene3D" id="1.25.40.250">
    <property type="entry name" value="ARM repeat, domain 1"/>
    <property type="match status" value="1"/>
</dbReference>
<dbReference type="FunCoup" id="D3B6R0">
    <property type="interactions" value="689"/>
</dbReference>
<dbReference type="InterPro" id="IPR009374">
    <property type="entry name" value="eIF3k"/>
</dbReference>
<keyword evidence="2 4" id="KW-0396">Initiation factor</keyword>
<accession>D3B6R0</accession>
<comment type="similarity">
    <text evidence="4">Belongs to the eIF-3 subunit K family.</text>
</comment>
<dbReference type="GO" id="GO:0033290">
    <property type="term" value="C:eukaryotic 48S preinitiation complex"/>
    <property type="evidence" value="ECO:0007669"/>
    <property type="project" value="UniProtKB-UniRule"/>
</dbReference>
<dbReference type="STRING" id="670386.D3B6R0"/>
<comment type="subunit">
    <text evidence="4">Component of the eukaryotic translation initiation factor 3 (eIF-3) complex.</text>
</comment>
<dbReference type="SUPFAM" id="SSF48371">
    <property type="entry name" value="ARM repeat"/>
    <property type="match status" value="1"/>
</dbReference>
<keyword evidence="1 4" id="KW-0963">Cytoplasm</keyword>
<evidence type="ECO:0000313" key="6">
    <source>
        <dbReference type="EMBL" id="EFA83030.1"/>
    </source>
</evidence>
<dbReference type="InParanoid" id="D3B6R0"/>
<dbReference type="InterPro" id="IPR016020">
    <property type="entry name" value="Transl_init_fac_sub12_N_euk"/>
</dbReference>
<gene>
    <name evidence="6" type="primary">eIF3s12</name>
    <name evidence="6" type="ORF">PPL_03815</name>
</gene>
<dbReference type="RefSeq" id="XP_020435147.1">
    <property type="nucleotide sequence ID" value="XM_020574733.1"/>
</dbReference>